<evidence type="ECO:0008006" key="4">
    <source>
        <dbReference type="Google" id="ProtNLM"/>
    </source>
</evidence>
<organism evidence="2 3">
    <name type="scientific">Methanoculleus taiwanensis</name>
    <dbReference type="NCBI Taxonomy" id="1550565"/>
    <lineage>
        <taxon>Archaea</taxon>
        <taxon>Methanobacteriati</taxon>
        <taxon>Methanobacteriota</taxon>
        <taxon>Stenosarchaea group</taxon>
        <taxon>Methanomicrobia</taxon>
        <taxon>Methanomicrobiales</taxon>
        <taxon>Methanomicrobiaceae</taxon>
        <taxon>Methanoculleus</taxon>
    </lineage>
</organism>
<keyword evidence="1" id="KW-0472">Membrane</keyword>
<dbReference type="OrthoDB" id="107082at2157"/>
<keyword evidence="1" id="KW-0812">Transmembrane</keyword>
<gene>
    <name evidence="2" type="ORF">ABH15_03320</name>
</gene>
<feature type="transmembrane region" description="Helical" evidence="1">
    <location>
        <begin position="12"/>
        <end position="30"/>
    </location>
</feature>
<protein>
    <recommendedName>
        <fullName evidence="4">Flagellin</fullName>
    </recommendedName>
</protein>
<dbReference type="AlphaFoldDB" id="A0A498H2K1"/>
<dbReference type="RefSeq" id="WP_128692933.1">
    <property type="nucleotide sequence ID" value="NZ_LHQS01000001.1"/>
</dbReference>
<sequence>MKLDKNERGLTVLEGIILLAVAVLVVAMAVQHLTAPPAVPGGMVVSALDETGGTLVVVGDVYGYALASGSVGDAVLSCVRPDPGRMGSVSVTVGLLVGDMGAVDMERAKVTFSAKNDVELLQMTTEVPVRPQNWTILNKFHRIPGKTADGDALLEPGEQFELLIYPARPLAPYDRFVVTIAPVESVPLAVSRTVPPGITKVMDLG</sequence>
<dbReference type="EMBL" id="LHQS01000001">
    <property type="protein sequence ID" value="RXE57162.1"/>
    <property type="molecule type" value="Genomic_DNA"/>
</dbReference>
<proteinExistence type="predicted"/>
<reference evidence="2 3" key="1">
    <citation type="journal article" date="2015" name="Int. J. Syst. Evol. Microbiol.">
        <title>Methanoculleus taiwanensis sp. nov., a methanogen isolated from deep marine sediment at the deformation front area near Taiwan.</title>
        <authorList>
            <person name="Weng C.Y."/>
            <person name="Chen S.C."/>
            <person name="Lai M.C."/>
            <person name="Wu S.Y."/>
            <person name="Lin S."/>
            <person name="Yang T.F."/>
            <person name="Chen P.C."/>
        </authorList>
    </citation>
    <scope>NUCLEOTIDE SEQUENCE [LARGE SCALE GENOMIC DNA]</scope>
    <source>
        <strain evidence="2 3">CYW4</strain>
    </source>
</reference>
<name>A0A498H2K1_9EURY</name>
<evidence type="ECO:0000313" key="2">
    <source>
        <dbReference type="EMBL" id="RXE57162.1"/>
    </source>
</evidence>
<comment type="caution">
    <text evidence="2">The sequence shown here is derived from an EMBL/GenBank/DDBJ whole genome shotgun (WGS) entry which is preliminary data.</text>
</comment>
<accession>A0A498H2K1</accession>
<dbReference type="Proteomes" id="UP000290932">
    <property type="component" value="Unassembled WGS sequence"/>
</dbReference>
<evidence type="ECO:0000256" key="1">
    <source>
        <dbReference type="SAM" id="Phobius"/>
    </source>
</evidence>
<keyword evidence="1" id="KW-1133">Transmembrane helix</keyword>
<keyword evidence="3" id="KW-1185">Reference proteome</keyword>
<evidence type="ECO:0000313" key="3">
    <source>
        <dbReference type="Proteomes" id="UP000290932"/>
    </source>
</evidence>